<dbReference type="SUPFAM" id="SSF143100">
    <property type="entry name" value="TTHA1013/TTHA0281-like"/>
    <property type="match status" value="1"/>
</dbReference>
<name>Q211W4_RHOPB</name>
<dbReference type="HOGENOM" id="CLU_114047_1_2_5"/>
<dbReference type="PANTHER" id="PTHR34504">
    <property type="entry name" value="ANTITOXIN HICB"/>
    <property type="match status" value="1"/>
</dbReference>
<dbReference type="InterPro" id="IPR031807">
    <property type="entry name" value="HicB-like"/>
</dbReference>
<gene>
    <name evidence="2" type="ordered locus">RPC_3280</name>
</gene>
<sequence>MPHYIALIHKDPDSCYGVSFPDIAGVITAGDTLDEAMQQATEVLSFAAEDWVNADGSPGFRPPRTIDQLRQDHEFAEDAKDAMIAVIEFPAQAHAAE</sequence>
<dbReference type="EMBL" id="CP000301">
    <property type="protein sequence ID" value="ABD88822.1"/>
    <property type="molecule type" value="Genomic_DNA"/>
</dbReference>
<dbReference type="Gene3D" id="3.30.160.250">
    <property type="match status" value="1"/>
</dbReference>
<accession>Q211W4</accession>
<organism evidence="2">
    <name type="scientific">Rhodopseudomonas palustris (strain BisB18)</name>
    <dbReference type="NCBI Taxonomy" id="316056"/>
    <lineage>
        <taxon>Bacteria</taxon>
        <taxon>Pseudomonadati</taxon>
        <taxon>Pseudomonadota</taxon>
        <taxon>Alphaproteobacteria</taxon>
        <taxon>Hyphomicrobiales</taxon>
        <taxon>Nitrobacteraceae</taxon>
        <taxon>Rhodopseudomonas</taxon>
    </lineage>
</organism>
<dbReference type="eggNOG" id="COG1598">
    <property type="taxonomic scope" value="Bacteria"/>
</dbReference>
<protein>
    <recommendedName>
        <fullName evidence="1">HicB-like antitoxin of toxin-antitoxin system domain-containing protein</fullName>
    </recommendedName>
</protein>
<dbReference type="InterPro" id="IPR035069">
    <property type="entry name" value="TTHA1013/TTHA0281-like"/>
</dbReference>
<proteinExistence type="predicted"/>
<dbReference type="AlphaFoldDB" id="Q211W4"/>
<feature type="domain" description="HicB-like antitoxin of toxin-antitoxin system" evidence="1">
    <location>
        <begin position="4"/>
        <end position="84"/>
    </location>
</feature>
<dbReference type="InterPro" id="IPR051404">
    <property type="entry name" value="TA_system_antitoxin"/>
</dbReference>
<reference evidence="2" key="1">
    <citation type="submission" date="2006-03" db="EMBL/GenBank/DDBJ databases">
        <title>Complete sequence of Rhodopseudomonas palustris BisB18.</title>
        <authorList>
            <consortium name="US DOE Joint Genome Institute"/>
            <person name="Copeland A."/>
            <person name="Lucas S."/>
            <person name="Lapidus A."/>
            <person name="Barry K."/>
            <person name="Detter J.C."/>
            <person name="Glavina del Rio T."/>
            <person name="Hammon N."/>
            <person name="Israni S."/>
            <person name="Dalin E."/>
            <person name="Tice H."/>
            <person name="Pitluck S."/>
            <person name="Chain P."/>
            <person name="Malfatti S."/>
            <person name="Shin M."/>
            <person name="Vergez L."/>
            <person name="Schmutz J."/>
            <person name="Larimer F."/>
            <person name="Land M."/>
            <person name="Hauser L."/>
            <person name="Pelletier D.A."/>
            <person name="Kyrpides N."/>
            <person name="Anderson I."/>
            <person name="Oda Y."/>
            <person name="Harwood C.S."/>
            <person name="Richardson P."/>
        </authorList>
    </citation>
    <scope>NUCLEOTIDE SEQUENCE [LARGE SCALE GENOMIC DNA]</scope>
    <source>
        <strain evidence="2">BisB18</strain>
    </source>
</reference>
<dbReference type="STRING" id="316056.RPC_3280"/>
<dbReference type="Pfam" id="PF15919">
    <property type="entry name" value="HicB_lk_antitox"/>
    <property type="match status" value="1"/>
</dbReference>
<dbReference type="OrthoDB" id="9807959at2"/>
<evidence type="ECO:0000259" key="1">
    <source>
        <dbReference type="Pfam" id="PF15919"/>
    </source>
</evidence>
<evidence type="ECO:0000313" key="2">
    <source>
        <dbReference type="EMBL" id="ABD88822.1"/>
    </source>
</evidence>
<dbReference type="KEGG" id="rpc:RPC_3280"/>
<dbReference type="PANTHER" id="PTHR34504:SF2">
    <property type="entry name" value="UPF0150 PROTEIN SSL0259"/>
    <property type="match status" value="1"/>
</dbReference>
<dbReference type="RefSeq" id="WP_011473710.1">
    <property type="nucleotide sequence ID" value="NC_007925.1"/>
</dbReference>